<sequence>MKMLRPFVVMLALVAGLWLAPPMSPALARDAEIARKALIEGRIRPLSEIIKLLEPQLPGSTILEVEIDVEDNGQIVYEFDIIDSSGRLKEVEVDAATGKVLKVEDDD</sequence>
<dbReference type="InterPro" id="IPR025711">
    <property type="entry name" value="PepSY"/>
</dbReference>
<evidence type="ECO:0000313" key="2">
    <source>
        <dbReference type="EMBL" id="AHB47531.1"/>
    </source>
</evidence>
<accession>V5S9W5</accession>
<dbReference type="EMBL" id="CP006912">
    <property type="protein sequence ID" value="AHB47531.1"/>
    <property type="molecule type" value="Genomic_DNA"/>
</dbReference>
<reference evidence="2 3" key="1">
    <citation type="journal article" date="2014" name="Genome Announc.">
        <title>Complete Genome Sequence of Hyphomicrobium nitrativorans Strain NL23, a Denitrifying Bacterium Isolated from Biofilm of a Methanol-Fed Denitrification System Treating Seawater at the Montreal Biodome.</title>
        <authorList>
            <person name="Martineau C."/>
            <person name="Villeneuve C."/>
            <person name="Mauffrey F."/>
            <person name="Villemur R."/>
        </authorList>
    </citation>
    <scope>NUCLEOTIDE SEQUENCE [LARGE SCALE GENOMIC DNA]</scope>
    <source>
        <strain evidence="2">NL23</strain>
    </source>
</reference>
<dbReference type="Proteomes" id="UP000018542">
    <property type="component" value="Chromosome"/>
</dbReference>
<proteinExistence type="predicted"/>
<dbReference type="AlphaFoldDB" id="V5S9W5"/>
<evidence type="ECO:0000259" key="1">
    <source>
        <dbReference type="Pfam" id="PF03413"/>
    </source>
</evidence>
<evidence type="ECO:0000313" key="3">
    <source>
        <dbReference type="Proteomes" id="UP000018542"/>
    </source>
</evidence>
<organism evidence="2 3">
    <name type="scientific">Hyphomicrobium nitrativorans NL23</name>
    <dbReference type="NCBI Taxonomy" id="1029756"/>
    <lineage>
        <taxon>Bacteria</taxon>
        <taxon>Pseudomonadati</taxon>
        <taxon>Pseudomonadota</taxon>
        <taxon>Alphaproteobacteria</taxon>
        <taxon>Hyphomicrobiales</taxon>
        <taxon>Hyphomicrobiaceae</taxon>
        <taxon>Hyphomicrobium</taxon>
    </lineage>
</organism>
<dbReference type="Gene3D" id="3.10.450.40">
    <property type="match status" value="1"/>
</dbReference>
<dbReference type="Pfam" id="PF03413">
    <property type="entry name" value="PepSY"/>
    <property type="match status" value="1"/>
</dbReference>
<dbReference type="HOGENOM" id="CLU_143489_2_0_5"/>
<dbReference type="OrthoDB" id="8478748at2"/>
<dbReference type="PATRIC" id="fig|1029756.8.peg.526"/>
<protein>
    <submittedName>
        <fullName evidence="2">Peptidase M4</fullName>
    </submittedName>
</protein>
<name>V5S9W5_9HYPH</name>
<gene>
    <name evidence="2" type="ORF">W911_02475</name>
</gene>
<dbReference type="KEGG" id="hni:W911_02475"/>
<feature type="domain" description="PepSY" evidence="1">
    <location>
        <begin position="46"/>
        <end position="104"/>
    </location>
</feature>
<keyword evidence="3" id="KW-1185">Reference proteome</keyword>
<dbReference type="STRING" id="1029756.W911_02475"/>